<sequence>MGGRPSSLSLAHSLSPAGLGTRDDDWRGVVWCGVVWPGCRRVIGPSPPVGLRHEAVTTAGPEIRAWSEAYAGPAQPGGTPHGSKTQREPPEKSKNAGPGGLHAAPEAEPTSLPQVLQVPAGPCSAVYLERSAVGARHQTPGRRSRTVFGTGMHCTRGKRRWHAPCVKFLSDGDDAAAWAKSSVTVHRVTYTCHTRRGLSPAAAARTVPVATPATTSTTTPNGRAQSFPGCRQTPTRQHLEAAPHIASLASGLPASVHFQSISPSAVPGRLFSEVVRWCSALCSRSTTTTDDPQPPSFPTLSASSHAAFPLPISLSFYHPQTITTDPPRGTPEAHPTSRAIFSPSPPLPQRPHPPRPIAFAPRPSSFVSDASRQSNQVQPPICPAELLAARSTDRPSRPPTATPATSSNALALLASRGVPDDLYPVVRPGT</sequence>
<feature type="region of interest" description="Disordered" evidence="1">
    <location>
        <begin position="70"/>
        <end position="111"/>
    </location>
</feature>
<feature type="compositionally biased region" description="Polar residues" evidence="1">
    <location>
        <begin position="365"/>
        <end position="378"/>
    </location>
</feature>
<feature type="compositionally biased region" description="Low complexity" evidence="1">
    <location>
        <begin position="402"/>
        <end position="416"/>
    </location>
</feature>
<dbReference type="EMBL" id="JAWRVI010000053">
    <property type="protein sequence ID" value="KAK4084077.1"/>
    <property type="molecule type" value="Genomic_DNA"/>
</dbReference>
<feature type="region of interest" description="Disordered" evidence="1">
    <location>
        <begin position="320"/>
        <end position="420"/>
    </location>
</feature>
<organism evidence="2 3">
    <name type="scientific">Purpureocillium lilacinum</name>
    <name type="common">Paecilomyces lilacinus</name>
    <dbReference type="NCBI Taxonomy" id="33203"/>
    <lineage>
        <taxon>Eukaryota</taxon>
        <taxon>Fungi</taxon>
        <taxon>Dikarya</taxon>
        <taxon>Ascomycota</taxon>
        <taxon>Pezizomycotina</taxon>
        <taxon>Sordariomycetes</taxon>
        <taxon>Hypocreomycetidae</taxon>
        <taxon>Hypocreales</taxon>
        <taxon>Ophiocordycipitaceae</taxon>
        <taxon>Purpureocillium</taxon>
    </lineage>
</organism>
<accession>A0ABR0BNR3</accession>
<proteinExistence type="predicted"/>
<reference evidence="2 3" key="1">
    <citation type="journal article" date="2024" name="Microbiol. Resour. Announc.">
        <title>Genome annotations for the ascomycete fungi Trichoderma harzianum, Trichoderma aggressivum, and Purpureocillium lilacinum.</title>
        <authorList>
            <person name="Beijen E.P.W."/>
            <person name="Ohm R.A."/>
        </authorList>
    </citation>
    <scope>NUCLEOTIDE SEQUENCE [LARGE SCALE GENOMIC DNA]</scope>
    <source>
        <strain evidence="2 3">CBS 150709</strain>
    </source>
</reference>
<evidence type="ECO:0000313" key="3">
    <source>
        <dbReference type="Proteomes" id="UP001287286"/>
    </source>
</evidence>
<feature type="compositionally biased region" description="Pro residues" evidence="1">
    <location>
        <begin position="343"/>
        <end position="356"/>
    </location>
</feature>
<feature type="compositionally biased region" description="Basic and acidic residues" evidence="1">
    <location>
        <begin position="85"/>
        <end position="94"/>
    </location>
</feature>
<gene>
    <name evidence="2" type="ORF">Purlil1_10421</name>
</gene>
<dbReference type="Proteomes" id="UP001287286">
    <property type="component" value="Unassembled WGS sequence"/>
</dbReference>
<protein>
    <submittedName>
        <fullName evidence="2">Uncharacterized protein</fullName>
    </submittedName>
</protein>
<feature type="region of interest" description="Disordered" evidence="1">
    <location>
        <begin position="1"/>
        <end position="22"/>
    </location>
</feature>
<feature type="compositionally biased region" description="Low complexity" evidence="1">
    <location>
        <begin position="1"/>
        <end position="20"/>
    </location>
</feature>
<evidence type="ECO:0000256" key="1">
    <source>
        <dbReference type="SAM" id="MobiDB-lite"/>
    </source>
</evidence>
<name>A0ABR0BNR3_PURLI</name>
<keyword evidence="3" id="KW-1185">Reference proteome</keyword>
<comment type="caution">
    <text evidence="2">The sequence shown here is derived from an EMBL/GenBank/DDBJ whole genome shotgun (WGS) entry which is preliminary data.</text>
</comment>
<evidence type="ECO:0000313" key="2">
    <source>
        <dbReference type="EMBL" id="KAK4084077.1"/>
    </source>
</evidence>